<feature type="transmembrane region" description="Helical" evidence="5">
    <location>
        <begin position="109"/>
        <end position="131"/>
    </location>
</feature>
<evidence type="ECO:0000256" key="5">
    <source>
        <dbReference type="SAM" id="Phobius"/>
    </source>
</evidence>
<keyword evidence="4 5" id="KW-0472">Membrane</keyword>
<proteinExistence type="predicted"/>
<feature type="transmembrane region" description="Helical" evidence="5">
    <location>
        <begin position="65"/>
        <end position="89"/>
    </location>
</feature>
<dbReference type="PANTHER" id="PTHR21284:SF12">
    <property type="entry name" value="EG:80H7.2 PROTEIN"/>
    <property type="match status" value="1"/>
</dbReference>
<evidence type="ECO:0000313" key="8">
    <source>
        <dbReference type="Proteomes" id="UP001519460"/>
    </source>
</evidence>
<dbReference type="Gene3D" id="1.20.140.150">
    <property type="match status" value="1"/>
</dbReference>
<evidence type="ECO:0000313" key="7">
    <source>
        <dbReference type="EMBL" id="KAK7463928.1"/>
    </source>
</evidence>
<evidence type="ECO:0000256" key="4">
    <source>
        <dbReference type="ARBA" id="ARBA00023136"/>
    </source>
</evidence>
<keyword evidence="3 5" id="KW-1133">Transmembrane helix</keyword>
<feature type="signal peptide" evidence="6">
    <location>
        <begin position="1"/>
        <end position="16"/>
    </location>
</feature>
<reference evidence="7 8" key="1">
    <citation type="journal article" date="2023" name="Sci. Data">
        <title>Genome assembly of the Korean intertidal mud-creeper Batillaria attramentaria.</title>
        <authorList>
            <person name="Patra A.K."/>
            <person name="Ho P.T."/>
            <person name="Jun S."/>
            <person name="Lee S.J."/>
            <person name="Kim Y."/>
            <person name="Won Y.J."/>
        </authorList>
    </citation>
    <scope>NUCLEOTIDE SEQUENCE [LARGE SCALE GENOMIC DNA]</scope>
    <source>
        <strain evidence="7">Wonlab-2016</strain>
    </source>
</reference>
<evidence type="ECO:0000256" key="1">
    <source>
        <dbReference type="ARBA" id="ARBA00004141"/>
    </source>
</evidence>
<dbReference type="EMBL" id="JACVVK020000597">
    <property type="protein sequence ID" value="KAK7463928.1"/>
    <property type="molecule type" value="Genomic_DNA"/>
</dbReference>
<comment type="subcellular location">
    <subcellularLocation>
        <location evidence="1">Membrane</location>
        <topology evidence="1">Multi-pass membrane protein</topology>
    </subcellularLocation>
</comment>
<keyword evidence="8" id="KW-1185">Reference proteome</keyword>
<dbReference type="Pfam" id="PF00822">
    <property type="entry name" value="PMP22_Claudin"/>
    <property type="match status" value="1"/>
</dbReference>
<protein>
    <submittedName>
        <fullName evidence="7">Uncharacterized protein</fullName>
    </submittedName>
</protein>
<evidence type="ECO:0000256" key="2">
    <source>
        <dbReference type="ARBA" id="ARBA00022692"/>
    </source>
</evidence>
<feature type="transmembrane region" description="Helical" evidence="5">
    <location>
        <begin position="166"/>
        <end position="187"/>
    </location>
</feature>
<dbReference type="AlphaFoldDB" id="A0ABD0J7B9"/>
<feature type="transmembrane region" description="Helical" evidence="5">
    <location>
        <begin position="31"/>
        <end position="53"/>
    </location>
</feature>
<feature type="chain" id="PRO_5044831342" evidence="6">
    <location>
        <begin position="17"/>
        <end position="284"/>
    </location>
</feature>
<feature type="transmembrane region" description="Helical" evidence="5">
    <location>
        <begin position="247"/>
        <end position="270"/>
    </location>
</feature>
<accession>A0ABD0J7B9</accession>
<dbReference type="InterPro" id="IPR004031">
    <property type="entry name" value="PMP22/EMP/MP20/Claudin"/>
</dbReference>
<dbReference type="GO" id="GO:0016020">
    <property type="term" value="C:membrane"/>
    <property type="evidence" value="ECO:0007669"/>
    <property type="project" value="UniProtKB-SubCell"/>
</dbReference>
<dbReference type="PANTHER" id="PTHR21284">
    <property type="entry name" value="EG:80H7.2 PROTEIN"/>
    <property type="match status" value="1"/>
</dbReference>
<feature type="transmembrane region" description="Helical" evidence="5">
    <location>
        <begin position="199"/>
        <end position="219"/>
    </location>
</feature>
<keyword evidence="6" id="KW-0732">Signal</keyword>
<keyword evidence="2 5" id="KW-0812">Transmembrane</keyword>
<comment type="caution">
    <text evidence="7">The sequence shown here is derived from an EMBL/GenBank/DDBJ whole genome shotgun (WGS) entry which is preliminary data.</text>
</comment>
<name>A0ABD0J7B9_9CAEN</name>
<evidence type="ECO:0000256" key="3">
    <source>
        <dbReference type="ARBA" id="ARBA00022989"/>
    </source>
</evidence>
<evidence type="ECO:0000256" key="6">
    <source>
        <dbReference type="SAM" id="SignalP"/>
    </source>
</evidence>
<gene>
    <name evidence="7" type="ORF">BaRGS_00038065</name>
</gene>
<dbReference type="Proteomes" id="UP001519460">
    <property type="component" value="Unassembled WGS sequence"/>
</dbReference>
<organism evidence="7 8">
    <name type="scientific">Batillaria attramentaria</name>
    <dbReference type="NCBI Taxonomy" id="370345"/>
    <lineage>
        <taxon>Eukaryota</taxon>
        <taxon>Metazoa</taxon>
        <taxon>Spiralia</taxon>
        <taxon>Lophotrochozoa</taxon>
        <taxon>Mollusca</taxon>
        <taxon>Gastropoda</taxon>
        <taxon>Caenogastropoda</taxon>
        <taxon>Sorbeoconcha</taxon>
        <taxon>Cerithioidea</taxon>
        <taxon>Batillariidae</taxon>
        <taxon>Batillaria</taxon>
    </lineage>
</organism>
<sequence length="284" mass="30398">MAIVGCVALFPCPVFGSLMLCGVNEKNFSQATRFCLTIAAIVLLTEFAMFAGFRDDIFPTSAYNLSYCFALTVIAFGLCIAAFICFALFTDEDGPELTCEFKKPHIAVIIGLVCIGVALIFHIVGLATTGWASADLDILTVKVGLWSVCLQSTCSEYLSLPDWLGAVRAFSIIGMLVIVGCVVVGLLQLCNDNKILPVVTAILAFVAAFCLLIEFAVFAGKKEDNFGDVDLDKFGDVDLDRFGDFDLGYSFALTIVAFLLCIAAGGCFLVPKFLGQTVSPADSE</sequence>